<dbReference type="Gene3D" id="3.30.565.10">
    <property type="entry name" value="Histidine kinase-like ATPase, C-terminal domain"/>
    <property type="match status" value="1"/>
</dbReference>
<dbReference type="InterPro" id="IPR058210">
    <property type="entry name" value="SACS/Nov_dom"/>
</dbReference>
<name>A0A0G2HU76_9EURO</name>
<dbReference type="NCBIfam" id="NF047352">
    <property type="entry name" value="P_loop_sacsin"/>
    <property type="match status" value="1"/>
</dbReference>
<protein>
    <recommendedName>
        <fullName evidence="2">Sacsin/Nov domain-containing protein</fullName>
    </recommendedName>
</protein>
<feature type="domain" description="Sacsin/Nov" evidence="2">
    <location>
        <begin position="30"/>
        <end position="153"/>
    </location>
</feature>
<dbReference type="Proteomes" id="UP000034164">
    <property type="component" value="Unassembled WGS sequence"/>
</dbReference>
<dbReference type="PANTHER" id="PTHR47839">
    <property type="entry name" value="DOMAIN PROTEIN, PUTATIVE (AFU_ORTHOLOGUE AFUA_6G04830)-RELATED"/>
    <property type="match status" value="1"/>
</dbReference>
<gene>
    <name evidence="3" type="ORF">EMCG_04098</name>
</gene>
<evidence type="ECO:0000313" key="3">
    <source>
        <dbReference type="EMBL" id="KKZ61290.1"/>
    </source>
</evidence>
<organism evidence="3 4">
    <name type="scientific">[Emmonsia] crescens</name>
    <dbReference type="NCBI Taxonomy" id="73230"/>
    <lineage>
        <taxon>Eukaryota</taxon>
        <taxon>Fungi</taxon>
        <taxon>Dikarya</taxon>
        <taxon>Ascomycota</taxon>
        <taxon>Pezizomycotina</taxon>
        <taxon>Eurotiomycetes</taxon>
        <taxon>Eurotiomycetidae</taxon>
        <taxon>Onygenales</taxon>
        <taxon>Ajellomycetaceae</taxon>
        <taxon>Emergomyces</taxon>
    </lineage>
</organism>
<evidence type="ECO:0000256" key="1">
    <source>
        <dbReference type="SAM" id="MobiDB-lite"/>
    </source>
</evidence>
<sequence length="1770" mass="196891">MSAIDFNALKARTLGSGNEEEAVTVNTRALIDKVLARYSGEWTVLRELLQNAADACATNVTIKFETLPSTSVPAPTELDPSATLKHVIAHHTLKRLILTNNGIPFSPNDWARLKRIAEGNPDETKIGAFGVGFYSVFSECEEPFISSGSEAIAFYWKENALFTRRLKLGESDSSSNTSFVLDYRNTTSPVPALMPLCQFLASALTFVGLESVELWLDGWKLLHLGKKVAPSVSIAIPKDVKTKTREELMTVSSVIREVAQMDATWMEAVSWKTPSNTSRFDSSRHNDPTALLKSFFSRMTGSSSSSHPAKAANPDKTSHKEPKEDLITTKSSSVFLHISTATIKTSVSQSFGRELERATKKAPPKMTTLAILTTSYNLPEPGQSNKGSKDADVFASVLPSRSGRIFIGFPTHQTTGLNAHISAPSVIPTVERESIDLNARWVRTWNLELLRAAGIVCRIAFSAEMLSLNHRIQAGVSHLGRSKIRKEDIAGVLQEAVHTSNQFVFRESTPTSQVGQTIEDSFWTCSRNATIEVLSTCGILPCHQVRVAPKDLSFMDSIPVIPDEFMTGAKDFVKRLTDFGLVTDITVSDIIKELESGPLTSKQLEEFLLWVTKKAASCEIDLSTIRSLQRVAVANDESSDGTLSRFIVLGDVNSFLNPKKIPVDLPMPPFVMPFKYTKDLQCNHLEALGWNELQIASWITWLVENAKNRGSLPPEQDITQAASFAAQVLPVLSKQWDSLDVSTKGTLIGLLRNTTIIPTKFGMKRPTETYFPSVRLFDDLPVVTGLNNVKEKFLSALGVRKTVELHVIFDRLLNKADDSTDDKTPARMKWSHVDLIKYLASVRDDIPPEDIHKLKHAKICTAAANGNANMDGVRYRVCELFVPDESVRDLELPILYWPGRYLSTSPEGQFLSLMGLKSFPSAQEVLQLMAWAASANNAKLRDKAMAYYITNHVAHGYANFDASTVNMPFLPIEGQSKLSTPKHCFTDDGATLFGFDLLRKDLHPHAPKFGVSQHPPINGCIDILVRKPPSSTKEARILFEYFGKRLGEINSARAGRIGQARIVPVTRKTSPSSLFPSEKSSPVTHIAPHDCYLGESEDYGDIFDFVDFGREANLFLHACGSKREPTKTEVASMLVKEPARISSKLQSPDKYLNLLRSLAESIHLLKKNRDLFKDMKTAAFVLASRELPSKPTTSRKPDEQLIDIDDETYEDETQGIKEWQLVKACDAIIVDDYASFSLFKQNILAAPQEELLEDLYVALGTPCLSELVEEQARCGALVPDQRLAVKLQKQIYERSRLFLHDLPHDMVKHDTKWLEKSLSVQIVQSISLRRSLKGRNASHVDKRGAVVMQTRTGWVLSIAAGPPDLYQISQALVHLILYRPKLHSTLTLEMLLKTDLLELRARGYNVERILRQKAAEARMAENKRQQQVEDELKQIQENEAAWRESQQSEPPKDQREQRSMPGDFPDSSPPHAKKSNHDATSSELASTRPKSGGLFSDLTRRFRLEDIARSHNPVQSALQGFRDRKQLPPTSSDAPPPPYSANETGSTKEPKPETVTSPHALQSNLMSAIQACRPHGSSTLYSRGEQNKVMETKSYCDERPSQDLIFAADTASGIRIFVTKTIDDRSTFLAENSNGLNAFASILTDCAGVFSVRLNSVSIFYDPAGKTIAFNSQGSIFCNYLYFQQLHQPRMLGGSPECRDEPLVYWWVIFCHELAHNLVADHSSDHSFYTEGFVTQYFPRVARKMAEYMATPTTAVASPGLSSPPVVPKQ</sequence>
<dbReference type="EMBL" id="LCZI01001317">
    <property type="protein sequence ID" value="KKZ61290.1"/>
    <property type="molecule type" value="Genomic_DNA"/>
</dbReference>
<dbReference type="Pfam" id="PF25794">
    <property type="entry name" value="SACS"/>
    <property type="match status" value="1"/>
</dbReference>
<proteinExistence type="predicted"/>
<dbReference type="VEuPathDB" id="FungiDB:EMCG_04098"/>
<feature type="region of interest" description="Disordered" evidence="1">
    <location>
        <begin position="1440"/>
        <end position="1494"/>
    </location>
</feature>
<evidence type="ECO:0000259" key="2">
    <source>
        <dbReference type="Pfam" id="PF25794"/>
    </source>
</evidence>
<accession>A0A0G2HU76</accession>
<evidence type="ECO:0000313" key="4">
    <source>
        <dbReference type="Proteomes" id="UP000034164"/>
    </source>
</evidence>
<feature type="compositionally biased region" description="Basic and acidic residues" evidence="1">
    <location>
        <begin position="316"/>
        <end position="325"/>
    </location>
</feature>
<dbReference type="InterPro" id="IPR036890">
    <property type="entry name" value="HATPase_C_sf"/>
</dbReference>
<feature type="compositionally biased region" description="Polar residues" evidence="1">
    <location>
        <begin position="1478"/>
        <end position="1489"/>
    </location>
</feature>
<reference evidence="4" key="1">
    <citation type="journal article" date="2015" name="PLoS Genet.">
        <title>The dynamic genome and transcriptome of the human fungal pathogen Blastomyces and close relative Emmonsia.</title>
        <authorList>
            <person name="Munoz J.F."/>
            <person name="Gauthier G.M."/>
            <person name="Desjardins C.A."/>
            <person name="Gallo J.E."/>
            <person name="Holder J."/>
            <person name="Sullivan T.D."/>
            <person name="Marty A.J."/>
            <person name="Carmen J.C."/>
            <person name="Chen Z."/>
            <person name="Ding L."/>
            <person name="Gujja S."/>
            <person name="Magrini V."/>
            <person name="Misas E."/>
            <person name="Mitreva M."/>
            <person name="Priest M."/>
            <person name="Saif S."/>
            <person name="Whiston E.A."/>
            <person name="Young S."/>
            <person name="Zeng Q."/>
            <person name="Goldman W.E."/>
            <person name="Mardis E.R."/>
            <person name="Taylor J.W."/>
            <person name="McEwen J.G."/>
            <person name="Clay O.K."/>
            <person name="Klein B.S."/>
            <person name="Cuomo C.A."/>
        </authorList>
    </citation>
    <scope>NUCLEOTIDE SEQUENCE [LARGE SCALE GENOMIC DNA]</scope>
    <source>
        <strain evidence="4">UAMH 3008</strain>
    </source>
</reference>
<dbReference type="Pfam" id="PF12449">
    <property type="entry name" value="DUF3684"/>
    <property type="match status" value="1"/>
</dbReference>
<dbReference type="SUPFAM" id="SSF55874">
    <property type="entry name" value="ATPase domain of HSP90 chaperone/DNA topoisomerase II/histidine kinase"/>
    <property type="match status" value="1"/>
</dbReference>
<dbReference type="PANTHER" id="PTHR47839:SF1">
    <property type="entry name" value="DOMAIN PROTEIN, PUTATIVE (AFU_ORTHOLOGUE AFUA_6G04830)-RELATED"/>
    <property type="match status" value="1"/>
</dbReference>
<dbReference type="InterPro" id="IPR022155">
    <property type="entry name" value="DUF3684"/>
</dbReference>
<feature type="region of interest" description="Disordered" evidence="1">
    <location>
        <begin position="299"/>
        <end position="325"/>
    </location>
</feature>
<dbReference type="OrthoDB" id="10031156at2759"/>
<comment type="caution">
    <text evidence="3">The sequence shown here is derived from an EMBL/GenBank/DDBJ whole genome shotgun (WGS) entry which is preliminary data.</text>
</comment>
<feature type="region of interest" description="Disordered" evidence="1">
    <location>
        <begin position="1511"/>
        <end position="1557"/>
    </location>
</feature>